<reference evidence="1 2" key="1">
    <citation type="submission" date="2015-03" db="EMBL/GenBank/DDBJ databases">
        <title>Genomics and transcriptomics of the oil-accumulating basidiomycete yeast T. oleaginosus allow insights into substrate utilization and the diverse evolutionary trajectories of mating systems in fungi.</title>
        <authorList>
            <consortium name="DOE Joint Genome Institute"/>
            <person name="Kourist R."/>
            <person name="Kracht O."/>
            <person name="Bracharz F."/>
            <person name="Lipzen A."/>
            <person name="Nolan M."/>
            <person name="Ohm R."/>
            <person name="Grigoriev I."/>
            <person name="Sun S."/>
            <person name="Heitman J."/>
            <person name="Bruck T."/>
            <person name="Nowrousian M."/>
        </authorList>
    </citation>
    <scope>NUCLEOTIDE SEQUENCE [LARGE SCALE GENOMIC DNA]</scope>
    <source>
        <strain evidence="1 2">IBC0246</strain>
    </source>
</reference>
<evidence type="ECO:0000313" key="2">
    <source>
        <dbReference type="Proteomes" id="UP000053611"/>
    </source>
</evidence>
<dbReference type="Proteomes" id="UP000053611">
    <property type="component" value="Unassembled WGS sequence"/>
</dbReference>
<organism evidence="1 2">
    <name type="scientific">Cutaneotrichosporon oleaginosum</name>
    <dbReference type="NCBI Taxonomy" id="879819"/>
    <lineage>
        <taxon>Eukaryota</taxon>
        <taxon>Fungi</taxon>
        <taxon>Dikarya</taxon>
        <taxon>Basidiomycota</taxon>
        <taxon>Agaricomycotina</taxon>
        <taxon>Tremellomycetes</taxon>
        <taxon>Trichosporonales</taxon>
        <taxon>Trichosporonaceae</taxon>
        <taxon>Cutaneotrichosporon</taxon>
    </lineage>
</organism>
<name>A0A0J0XV79_9TREE</name>
<protein>
    <recommendedName>
        <fullName evidence="3">F-box domain-containing protein</fullName>
    </recommendedName>
</protein>
<dbReference type="GeneID" id="28985744"/>
<evidence type="ECO:0000313" key="1">
    <source>
        <dbReference type="EMBL" id="KLT44970.1"/>
    </source>
</evidence>
<sequence>MHVDSSDTRRLGARRAPLDQTWFPHILSRIVDLAPLDSLLRLRATCRRLRDRIDMRLFEHVVLVAVAPRYAGAKTGVGFAPPDALHRLLPCIPSVRQLPRSKDPQTAAHLASNRRNMNHIRILDSATSKIYDLPSFSLPLVRRCNSSAAGLPAHVLVQTLSLSPADDDEGVARQWDRFRQLAVTATGTAPLGAGVRAAGECGTFVAHLAYDGPPRRGIVLDVRRRYTRELVLVLPAVPQDAAVREVVEGLRVTLMMALPGGTRVTLVGVDRFGARHFGVPDTEDALEAVRGALLAHCRLEPEDERLVCIAYGDWAADVCPEISAPPPNIPNVIIDPPELVPAHAAP</sequence>
<dbReference type="EMBL" id="KQ087183">
    <property type="protein sequence ID" value="KLT44970.1"/>
    <property type="molecule type" value="Genomic_DNA"/>
</dbReference>
<keyword evidence="2" id="KW-1185">Reference proteome</keyword>
<gene>
    <name evidence="1" type="ORF">CC85DRAFT_299852</name>
</gene>
<proteinExistence type="predicted"/>
<dbReference type="AlphaFoldDB" id="A0A0J0XV79"/>
<accession>A0A0J0XV79</accession>
<dbReference type="RefSeq" id="XP_018281461.1">
    <property type="nucleotide sequence ID" value="XM_018425141.1"/>
</dbReference>
<evidence type="ECO:0008006" key="3">
    <source>
        <dbReference type="Google" id="ProtNLM"/>
    </source>
</evidence>